<organism evidence="2 3">
    <name type="scientific">Batillaria attramentaria</name>
    <dbReference type="NCBI Taxonomy" id="370345"/>
    <lineage>
        <taxon>Eukaryota</taxon>
        <taxon>Metazoa</taxon>
        <taxon>Spiralia</taxon>
        <taxon>Lophotrochozoa</taxon>
        <taxon>Mollusca</taxon>
        <taxon>Gastropoda</taxon>
        <taxon>Caenogastropoda</taxon>
        <taxon>Sorbeoconcha</taxon>
        <taxon>Cerithioidea</taxon>
        <taxon>Batillariidae</taxon>
        <taxon>Batillaria</taxon>
    </lineage>
</organism>
<name>A0ABD0L5P0_9CAEN</name>
<keyword evidence="3" id="KW-1185">Reference proteome</keyword>
<proteinExistence type="predicted"/>
<dbReference type="Proteomes" id="UP001519460">
    <property type="component" value="Unassembled WGS sequence"/>
</dbReference>
<gene>
    <name evidence="2" type="ORF">BaRGS_00014132</name>
</gene>
<evidence type="ECO:0000256" key="1">
    <source>
        <dbReference type="SAM" id="MobiDB-lite"/>
    </source>
</evidence>
<sequence length="142" mass="16064">MFSNRVTTTCHGSLSNAGSSPETHTASNKCEIPLDVFQNPVTSVVVRDEKDRSSESAWRGVREIRTMCRRRHQILSPVSMLAPPGGRNNQHTMSCLPHVQPMVMVMGLLTALPTWPWSPHLQCFPMLKKANIEFFHEFLFSE</sequence>
<evidence type="ECO:0000313" key="3">
    <source>
        <dbReference type="Proteomes" id="UP001519460"/>
    </source>
</evidence>
<reference evidence="2 3" key="1">
    <citation type="journal article" date="2023" name="Sci. Data">
        <title>Genome assembly of the Korean intertidal mud-creeper Batillaria attramentaria.</title>
        <authorList>
            <person name="Patra A.K."/>
            <person name="Ho P.T."/>
            <person name="Jun S."/>
            <person name="Lee S.J."/>
            <person name="Kim Y."/>
            <person name="Won Y.J."/>
        </authorList>
    </citation>
    <scope>NUCLEOTIDE SEQUENCE [LARGE SCALE GENOMIC DNA]</scope>
    <source>
        <strain evidence="2">Wonlab-2016</strain>
    </source>
</reference>
<evidence type="ECO:0000313" key="2">
    <source>
        <dbReference type="EMBL" id="KAK7494734.1"/>
    </source>
</evidence>
<protein>
    <submittedName>
        <fullName evidence="2">Uncharacterized protein</fullName>
    </submittedName>
</protein>
<dbReference type="AlphaFoldDB" id="A0ABD0L5P0"/>
<accession>A0ABD0L5P0</accession>
<comment type="caution">
    <text evidence="2">The sequence shown here is derived from an EMBL/GenBank/DDBJ whole genome shotgun (WGS) entry which is preliminary data.</text>
</comment>
<feature type="region of interest" description="Disordered" evidence="1">
    <location>
        <begin position="1"/>
        <end position="26"/>
    </location>
</feature>
<dbReference type="EMBL" id="JACVVK020000081">
    <property type="protein sequence ID" value="KAK7494734.1"/>
    <property type="molecule type" value="Genomic_DNA"/>
</dbReference>